<dbReference type="EMBL" id="MU801935">
    <property type="protein sequence ID" value="KAJ3986730.1"/>
    <property type="molecule type" value="Genomic_DNA"/>
</dbReference>
<keyword evidence="3" id="KW-1185">Reference proteome</keyword>
<reference evidence="1" key="1">
    <citation type="submission" date="2022-08" db="EMBL/GenBank/DDBJ databases">
        <authorList>
            <consortium name="DOE Joint Genome Institute"/>
            <person name="Min B."/>
            <person name="Sierra-Patev S."/>
            <person name="Naranjo-Ortiz M."/>
            <person name="Looney B."/>
            <person name="Konkel Z."/>
            <person name="Slot J.C."/>
            <person name="Sakamoto Y."/>
            <person name="Steenwyk J.L."/>
            <person name="Rokas A."/>
            <person name="Carro J."/>
            <person name="Camarero S."/>
            <person name="Ferreira P."/>
            <person name="Molpeceres G."/>
            <person name="Ruiz-duenas F.J."/>
            <person name="Serrano A."/>
            <person name="Henrissat B."/>
            <person name="Drula E."/>
            <person name="Hughes K.W."/>
            <person name="Mata J.L."/>
            <person name="Ishikawa N.K."/>
            <person name="Vargas-Isla R."/>
            <person name="Ushijima S."/>
            <person name="Smith C.A."/>
            <person name="Ahrendt S."/>
            <person name="Andreopoulos W."/>
            <person name="He G."/>
            <person name="LaButti K."/>
            <person name="Lipzen A."/>
            <person name="Ng V."/>
            <person name="Riley R."/>
            <person name="Sandor L."/>
            <person name="Barry K."/>
            <person name="Martinez A.T."/>
            <person name="Xiao Y."/>
            <person name="Gibbons J.G."/>
            <person name="Terashima K."/>
            <person name="Hibbett D.S."/>
            <person name="Grigoriev I.V."/>
        </authorList>
    </citation>
    <scope>NUCLEOTIDE SEQUENCE</scope>
    <source>
        <strain evidence="1">TFB7810</strain>
    </source>
</reference>
<reference evidence="1 3" key="3">
    <citation type="journal article" date="2023" name="Proc. Natl. Acad. Sci. U.S.A.">
        <title>A global phylogenomic analysis of the shiitake genus Lentinula.</title>
        <authorList>
            <person name="Sierra-Patev S."/>
            <person name="Min B."/>
            <person name="Naranjo-Ortiz M."/>
            <person name="Looney B."/>
            <person name="Konkel Z."/>
            <person name="Slot J.C."/>
            <person name="Sakamoto Y."/>
            <person name="Steenwyk J.L."/>
            <person name="Rokas A."/>
            <person name="Carro J."/>
            <person name="Camarero S."/>
            <person name="Ferreira P."/>
            <person name="Molpeceres G."/>
            <person name="Ruiz-Duenas F.J."/>
            <person name="Serrano A."/>
            <person name="Henrissat B."/>
            <person name="Drula E."/>
            <person name="Hughes K.W."/>
            <person name="Mata J.L."/>
            <person name="Ishikawa N.K."/>
            <person name="Vargas-Isla R."/>
            <person name="Ushijima S."/>
            <person name="Smith C.A."/>
            <person name="Donoghue J."/>
            <person name="Ahrendt S."/>
            <person name="Andreopoulos W."/>
            <person name="He G."/>
            <person name="LaButti K."/>
            <person name="Lipzen A."/>
            <person name="Ng V."/>
            <person name="Riley R."/>
            <person name="Sandor L."/>
            <person name="Barry K."/>
            <person name="Martinez A.T."/>
            <person name="Xiao Y."/>
            <person name="Gibbons J.G."/>
            <person name="Terashima K."/>
            <person name="Grigoriev I.V."/>
            <person name="Hibbett D."/>
        </authorList>
    </citation>
    <scope>NUCLEOTIDE SEQUENCE [LARGE SCALE GENOMIC DNA]</scope>
    <source>
        <strain evidence="1 3">TFB7810</strain>
    </source>
</reference>
<reference evidence="2" key="2">
    <citation type="submission" date="2022-08" db="EMBL/GenBank/DDBJ databases">
        <authorList>
            <consortium name="DOE Joint Genome Institute"/>
            <person name="Min B."/>
            <person name="Riley R."/>
            <person name="Sierra-Patev S."/>
            <person name="Naranjo-Ortiz M."/>
            <person name="Looney B."/>
            <person name="Konkel Z."/>
            <person name="Slot J.C."/>
            <person name="Sakamoto Y."/>
            <person name="Steenwyk J.L."/>
            <person name="Rokas A."/>
            <person name="Carro J."/>
            <person name="Camarero S."/>
            <person name="Ferreira P."/>
            <person name="Molpeceres G."/>
            <person name="Ruiz-Duenas F.J."/>
            <person name="Serrano A."/>
            <person name="Henrissat B."/>
            <person name="Drula E."/>
            <person name="Hughes K.W."/>
            <person name="Mata J.L."/>
            <person name="Ishikawa N.K."/>
            <person name="Vargas-Isla R."/>
            <person name="Ushijima S."/>
            <person name="Smith C.A."/>
            <person name="Ahrendt S."/>
            <person name="Andreopoulos W."/>
            <person name="He G."/>
            <person name="Labutti K."/>
            <person name="Lipzen A."/>
            <person name="Ng V."/>
            <person name="Sandor L."/>
            <person name="Barry K."/>
            <person name="Martinez A.T."/>
            <person name="Xiao Y."/>
            <person name="Gibbons J.G."/>
            <person name="Terashima K."/>
            <person name="Hibbett D.S."/>
            <person name="Grigoriev I.V."/>
        </authorList>
    </citation>
    <scope>NUCLEOTIDE SEQUENCE</scope>
    <source>
        <strain evidence="2">TFB7829</strain>
    </source>
</reference>
<proteinExistence type="predicted"/>
<name>A0A9W8P9H3_9AGAR</name>
<evidence type="ECO:0008006" key="4">
    <source>
        <dbReference type="Google" id="ProtNLM"/>
    </source>
</evidence>
<evidence type="ECO:0000313" key="2">
    <source>
        <dbReference type="EMBL" id="KAJ3986730.1"/>
    </source>
</evidence>
<comment type="caution">
    <text evidence="1">The sequence shown here is derived from an EMBL/GenBank/DDBJ whole genome shotgun (WGS) entry which is preliminary data.</text>
</comment>
<accession>A0A9W8P9H3</accession>
<sequence length="502" mass="58978">MERLTGLLRLPDDIISQILQYSPSYSTLLSTLLTTKSFYRVFQAHPNSILHAINFREIGPSYPLSLRRVRYMAPVLDCEDADRLLAQAVSTDVICDFPITREERKEMKEMEDKVTQLEDLFSFRYLDRTSVSSQLTPEESWRFRRALHHLTLYTCEFPTSRYPYIEENDRFTETEIQVQVRQENRRRITFLSDFSAEELLEISAVLFFLEELGVYVFSRTGLDGIRAIAIPAGPEILLACHYCISDHPIRQHVKDIEKIVAYHPFLESYIWTPLLEVLKQREFREETESDYFPWNFISNRIHQSDTQCHQCKDELGFDVWTRKTWTPLATRYRQSIYLPHRAYTITSVCLSMKDRLMLNGLESEYLRSAIGNFENDDYLTRILGDIYDYDLKLDAFADWDKDDLLCEDCFERFLTEHLHLWIRYNRSLEGEIAKDCPYGYRCKLQGRYDPTAGKASIRGFLKEHQESFNHLCAPIAQDTQDVALLIHEYSVANQVVIDLSSV</sequence>
<dbReference type="Proteomes" id="UP001163850">
    <property type="component" value="Unassembled WGS sequence"/>
</dbReference>
<evidence type="ECO:0000313" key="1">
    <source>
        <dbReference type="EMBL" id="KAJ3749375.1"/>
    </source>
</evidence>
<organism evidence="1 3">
    <name type="scientific">Lentinula detonsa</name>
    <dbReference type="NCBI Taxonomy" id="2804962"/>
    <lineage>
        <taxon>Eukaryota</taxon>
        <taxon>Fungi</taxon>
        <taxon>Dikarya</taxon>
        <taxon>Basidiomycota</taxon>
        <taxon>Agaricomycotina</taxon>
        <taxon>Agaricomycetes</taxon>
        <taxon>Agaricomycetidae</taxon>
        <taxon>Agaricales</taxon>
        <taxon>Marasmiineae</taxon>
        <taxon>Omphalotaceae</taxon>
        <taxon>Lentinula</taxon>
    </lineage>
</organism>
<accession>A0AA38Q3M3</accession>
<dbReference type="EMBL" id="JANVFU010000002">
    <property type="protein sequence ID" value="KAJ3749375.1"/>
    <property type="molecule type" value="Genomic_DNA"/>
</dbReference>
<dbReference type="Proteomes" id="UP001142393">
    <property type="component" value="Unassembled WGS sequence"/>
</dbReference>
<evidence type="ECO:0000313" key="3">
    <source>
        <dbReference type="Proteomes" id="UP001142393"/>
    </source>
</evidence>
<dbReference type="AlphaFoldDB" id="A0A9W8P9H3"/>
<gene>
    <name evidence="1" type="ORF">DFH05DRAFT_1520996</name>
    <name evidence="2" type="ORF">F5890DRAFT_1552002</name>
</gene>
<protein>
    <recommendedName>
        <fullName evidence="4">F-box domain-containing protein</fullName>
    </recommendedName>
</protein>